<sequence length="237" mass="26769">MLRRTSCLWLLLLSKDGVLSDGRDWILLRRTQLLQFLVELEFSRGEHLFLLSQLDFLNRQRRVVADVWDRHVLCLSWGLNDGVCGSVSLVQHSRGSWSGRSELIRDQSSFSQVAQIRSNKPPSLALELTAFDEQDSTQDFSKFDSLSNPNGSLHPMLLHTVISSVTKPESKGLARICSVNFKGEASSKRINSGLKQISGMACFHCSVRNSWCVDLTTTRKLSLFSMEKSFVKAPRFC</sequence>
<dbReference type="AlphaFoldDB" id="A0A9P8Q346"/>
<evidence type="ECO:0000256" key="1">
    <source>
        <dbReference type="SAM" id="SignalP"/>
    </source>
</evidence>
<protein>
    <submittedName>
        <fullName evidence="2">Uncharacterized protein</fullName>
    </submittedName>
</protein>
<comment type="caution">
    <text evidence="2">The sequence shown here is derived from an EMBL/GenBank/DDBJ whole genome shotgun (WGS) entry which is preliminary data.</text>
</comment>
<reference evidence="2" key="1">
    <citation type="journal article" date="2021" name="Open Biol.">
        <title>Shared evolutionary footprints suggest mitochondrial oxidative damage underlies multiple complex I losses in fungi.</title>
        <authorList>
            <person name="Schikora-Tamarit M.A."/>
            <person name="Marcet-Houben M."/>
            <person name="Nosek J."/>
            <person name="Gabaldon T."/>
        </authorList>
    </citation>
    <scope>NUCLEOTIDE SEQUENCE</scope>
    <source>
        <strain evidence="2">CBS2887</strain>
    </source>
</reference>
<proteinExistence type="predicted"/>
<organism evidence="2 3">
    <name type="scientific">Wickerhamomyces pijperi</name>
    <name type="common">Yeast</name>
    <name type="synonym">Pichia pijperi</name>
    <dbReference type="NCBI Taxonomy" id="599730"/>
    <lineage>
        <taxon>Eukaryota</taxon>
        <taxon>Fungi</taxon>
        <taxon>Dikarya</taxon>
        <taxon>Ascomycota</taxon>
        <taxon>Saccharomycotina</taxon>
        <taxon>Saccharomycetes</taxon>
        <taxon>Phaffomycetales</taxon>
        <taxon>Wickerhamomycetaceae</taxon>
        <taxon>Wickerhamomyces</taxon>
    </lineage>
</organism>
<evidence type="ECO:0000313" key="2">
    <source>
        <dbReference type="EMBL" id="KAH3683368.1"/>
    </source>
</evidence>
<gene>
    <name evidence="2" type="ORF">WICPIJ_005657</name>
</gene>
<feature type="signal peptide" evidence="1">
    <location>
        <begin position="1"/>
        <end position="20"/>
    </location>
</feature>
<reference evidence="2" key="2">
    <citation type="submission" date="2021-01" db="EMBL/GenBank/DDBJ databases">
        <authorList>
            <person name="Schikora-Tamarit M.A."/>
        </authorList>
    </citation>
    <scope>NUCLEOTIDE SEQUENCE</scope>
    <source>
        <strain evidence="2">CBS2887</strain>
    </source>
</reference>
<keyword evidence="1" id="KW-0732">Signal</keyword>
<keyword evidence="3" id="KW-1185">Reference proteome</keyword>
<name>A0A9P8Q346_WICPI</name>
<evidence type="ECO:0000313" key="3">
    <source>
        <dbReference type="Proteomes" id="UP000774326"/>
    </source>
</evidence>
<dbReference type="EMBL" id="JAEUBG010003147">
    <property type="protein sequence ID" value="KAH3683368.1"/>
    <property type="molecule type" value="Genomic_DNA"/>
</dbReference>
<accession>A0A9P8Q346</accession>
<dbReference type="Proteomes" id="UP000774326">
    <property type="component" value="Unassembled WGS sequence"/>
</dbReference>
<feature type="chain" id="PRO_5040506852" evidence="1">
    <location>
        <begin position="21"/>
        <end position="237"/>
    </location>
</feature>